<dbReference type="AlphaFoldDB" id="A0A0P1AR83"/>
<dbReference type="GeneID" id="36409821"/>
<proteinExistence type="predicted"/>
<dbReference type="RefSeq" id="XP_024580462.1">
    <property type="nucleotide sequence ID" value="XM_024730157.2"/>
</dbReference>
<name>A0A0P1AR83_PLAHL</name>
<evidence type="ECO:0000313" key="1">
    <source>
        <dbReference type="EMBL" id="CEG44093.1"/>
    </source>
</evidence>
<sequence length="72" mass="8630">MQESRLLRPFSIGSSSTFKFYVFCNCCCSHSVRSEKKSYMTLHSNEMKWATRLLLYLDAKRTCWVCCRRQYI</sequence>
<dbReference type="Proteomes" id="UP000054928">
    <property type="component" value="Unassembled WGS sequence"/>
</dbReference>
<dbReference type="EMBL" id="CCYD01000810">
    <property type="protein sequence ID" value="CEG44093.1"/>
    <property type="molecule type" value="Genomic_DNA"/>
</dbReference>
<keyword evidence="2" id="KW-1185">Reference proteome</keyword>
<reference evidence="2" key="1">
    <citation type="submission" date="2014-09" db="EMBL/GenBank/DDBJ databases">
        <authorList>
            <person name="Sharma Rahul"/>
            <person name="Thines Marco"/>
        </authorList>
    </citation>
    <scope>NUCLEOTIDE SEQUENCE [LARGE SCALE GENOMIC DNA]</scope>
</reference>
<accession>A0A0P1AR83</accession>
<evidence type="ECO:0000313" key="2">
    <source>
        <dbReference type="Proteomes" id="UP000054928"/>
    </source>
</evidence>
<organism evidence="1 2">
    <name type="scientific">Plasmopara halstedii</name>
    <name type="common">Downy mildew of sunflower</name>
    <dbReference type="NCBI Taxonomy" id="4781"/>
    <lineage>
        <taxon>Eukaryota</taxon>
        <taxon>Sar</taxon>
        <taxon>Stramenopiles</taxon>
        <taxon>Oomycota</taxon>
        <taxon>Peronosporomycetes</taxon>
        <taxon>Peronosporales</taxon>
        <taxon>Peronosporaceae</taxon>
        <taxon>Plasmopara</taxon>
    </lineage>
</organism>
<protein>
    <submittedName>
        <fullName evidence="1">Uncharacterized protein</fullName>
    </submittedName>
</protein>